<evidence type="ECO:0000256" key="7">
    <source>
        <dbReference type="SAM" id="MobiDB-lite"/>
    </source>
</evidence>
<dbReference type="HOGENOM" id="CLU_035060_2_0_1"/>
<protein>
    <recommendedName>
        <fullName evidence="6">18S rRNA aminocarboxypropyltransferase</fullName>
        <ecNumber evidence="6">2.5.1.157</ecNumber>
    </recommendedName>
</protein>
<comment type="catalytic activity">
    <reaction evidence="6">
        <text>an N(1)-methylpseudouridine in rRNA + S-adenosyl-L-methionine = N(1)-methyl-N(3)-[(3S)-3-amino-3-carboxypropyl]pseudouridine in rRNA + S-methyl-5'-thioadenosine + H(+)</text>
        <dbReference type="Rhea" id="RHEA:63296"/>
        <dbReference type="Rhea" id="RHEA-COMP:11634"/>
        <dbReference type="Rhea" id="RHEA-COMP:16310"/>
        <dbReference type="ChEBI" id="CHEBI:15378"/>
        <dbReference type="ChEBI" id="CHEBI:17509"/>
        <dbReference type="ChEBI" id="CHEBI:59789"/>
        <dbReference type="ChEBI" id="CHEBI:74890"/>
        <dbReference type="ChEBI" id="CHEBI:146234"/>
        <dbReference type="EC" id="2.5.1.157"/>
    </reaction>
</comment>
<evidence type="ECO:0000256" key="1">
    <source>
        <dbReference type="ARBA" id="ARBA00022490"/>
    </source>
</evidence>
<evidence type="ECO:0000256" key="5">
    <source>
        <dbReference type="ARBA" id="ARBA00022691"/>
    </source>
</evidence>
<feature type="compositionally biased region" description="Basic and acidic residues" evidence="7">
    <location>
        <begin position="1"/>
        <end position="10"/>
    </location>
</feature>
<comment type="subcellular location">
    <subcellularLocation>
        <location evidence="6">Cytoplasm</location>
    </subcellularLocation>
</comment>
<dbReference type="HAMAP" id="MF_01116">
    <property type="entry name" value="TSR3"/>
    <property type="match status" value="1"/>
</dbReference>
<dbReference type="GO" id="GO:0030490">
    <property type="term" value="P:maturation of SSU-rRNA"/>
    <property type="evidence" value="ECO:0007669"/>
    <property type="project" value="TreeGrafter"/>
</dbReference>
<keyword evidence="5 6" id="KW-0949">S-adenosyl-L-methionine</keyword>
<feature type="binding site" evidence="6">
    <location>
        <position position="142"/>
    </location>
    <ligand>
        <name>S-adenosyl-L-methionine</name>
        <dbReference type="ChEBI" id="CHEBI:59789"/>
    </ligand>
</feature>
<dbReference type="AlphaFoldDB" id="S4R7A6"/>
<evidence type="ECO:0000259" key="9">
    <source>
        <dbReference type="Pfam" id="PF04068"/>
    </source>
</evidence>
<dbReference type="GO" id="GO:0000455">
    <property type="term" value="P:enzyme-directed rRNA pseudouridine synthesis"/>
    <property type="evidence" value="ECO:0007669"/>
    <property type="project" value="UniProtKB-UniRule"/>
</dbReference>
<keyword evidence="1 6" id="KW-0963">Cytoplasm</keyword>
<keyword evidence="2 6" id="KW-0690">Ribosome biogenesis</keyword>
<dbReference type="InterPro" id="IPR007209">
    <property type="entry name" value="RNaseL-inhib-like_metal-bd_dom"/>
</dbReference>
<feature type="domain" description="RNase L inhibitor RLI-like possible metal-binding" evidence="9">
    <location>
        <begin position="56"/>
        <end position="88"/>
    </location>
</feature>
<proteinExistence type="inferred from homology"/>
<dbReference type="PANTHER" id="PTHR20426:SF0">
    <property type="entry name" value="18S RRNA AMINOCARBOXYPROPYLTRANSFERASE"/>
    <property type="match status" value="1"/>
</dbReference>
<evidence type="ECO:0000256" key="6">
    <source>
        <dbReference type="HAMAP-Rule" id="MF_03146"/>
    </source>
</evidence>
<dbReference type="GO" id="GO:0106388">
    <property type="term" value="F:rRNA small subunit aminocarboxypropyltransferase activity"/>
    <property type="evidence" value="ECO:0007669"/>
    <property type="project" value="UniProtKB-EC"/>
</dbReference>
<dbReference type="STRING" id="7757.ENSPMAP00000001086"/>
<keyword evidence="4 6" id="KW-0808">Transferase</keyword>
<reference evidence="10" key="2">
    <citation type="submission" date="2025-09" db="UniProtKB">
        <authorList>
            <consortium name="Ensembl"/>
        </authorList>
    </citation>
    <scope>IDENTIFICATION</scope>
</reference>
<dbReference type="GeneTree" id="ENSGT00390000014665"/>
<evidence type="ECO:0000256" key="3">
    <source>
        <dbReference type="ARBA" id="ARBA00022552"/>
    </source>
</evidence>
<dbReference type="InterPro" id="IPR007177">
    <property type="entry name" value="Tsr3_C"/>
</dbReference>
<organism evidence="10">
    <name type="scientific">Petromyzon marinus</name>
    <name type="common">Sea lamprey</name>
    <dbReference type="NCBI Taxonomy" id="7757"/>
    <lineage>
        <taxon>Eukaryota</taxon>
        <taxon>Metazoa</taxon>
        <taxon>Chordata</taxon>
        <taxon>Craniata</taxon>
        <taxon>Vertebrata</taxon>
        <taxon>Cyclostomata</taxon>
        <taxon>Hyperoartia</taxon>
        <taxon>Petromyzontiformes</taxon>
        <taxon>Petromyzontidae</taxon>
        <taxon>Petromyzon</taxon>
    </lineage>
</organism>
<dbReference type="GO" id="GO:1904047">
    <property type="term" value="F:S-adenosyl-L-methionine binding"/>
    <property type="evidence" value="ECO:0007669"/>
    <property type="project" value="UniProtKB-UniRule"/>
</dbReference>
<dbReference type="PANTHER" id="PTHR20426">
    <property type="entry name" value="RIBOSOME BIOGENESIS PROTEIN TSR3 HOMOLOG"/>
    <property type="match status" value="1"/>
</dbReference>
<evidence type="ECO:0000259" key="8">
    <source>
        <dbReference type="Pfam" id="PF04034"/>
    </source>
</evidence>
<evidence type="ECO:0000313" key="10">
    <source>
        <dbReference type="Ensembl" id="ENSPMAP00000001086.1"/>
    </source>
</evidence>
<dbReference type="EC" id="2.5.1.157" evidence="6"/>
<sequence>MPGRRLDTGRGWKGPLRTASPTTCGSATRVGWVARCSVPHNGDIRGHRGPQKMPFPLAMWDLGHCDPRRCTGRKLVVKRLVQSLRLSQRFNGVVLSPVATRYVSPSDREVVAASGLAVIDCSWARLDDTPFGRMRAGNPRLLPHLVAANPVNYGRPSKLSCVEAFAAALCIVGFPELADVLLARFKWGRTFLVLNRELLELYAQGGDEAGVLRAQNEWLDNARSETRDNTADMFDVDLSKDCVNPNR</sequence>
<feature type="binding site" evidence="6">
    <location>
        <position position="71"/>
    </location>
    <ligand>
        <name>S-adenosyl-L-methionine</name>
        <dbReference type="ChEBI" id="CHEBI:59789"/>
    </ligand>
</feature>
<evidence type="ECO:0000256" key="2">
    <source>
        <dbReference type="ARBA" id="ARBA00022517"/>
    </source>
</evidence>
<feature type="region of interest" description="Disordered" evidence="7">
    <location>
        <begin position="1"/>
        <end position="20"/>
    </location>
</feature>
<reference evidence="10" key="1">
    <citation type="submission" date="2025-08" db="UniProtKB">
        <authorList>
            <consortium name="Ensembl"/>
        </authorList>
    </citation>
    <scope>IDENTIFICATION</scope>
</reference>
<dbReference type="NCBIfam" id="NF002621">
    <property type="entry name" value="PRK02287.1"/>
    <property type="match status" value="1"/>
</dbReference>
<accession>S4R7A6</accession>
<comment type="catalytic activity">
    <reaction evidence="6">
        <text>N(1)-methylpseudouridine(1248) in human 18S rRNA + S-adenosyl-L-methionine = N(1)-methyl-N(3)-[(3S)-3-amino-3-carboxypropyl]pseudouridine(1248) in human 18S rRNA + S-methyl-5'-thioadenosine + H(+)</text>
        <dbReference type="Rhea" id="RHEA:63292"/>
        <dbReference type="Rhea" id="RHEA-COMP:11639"/>
        <dbReference type="Rhea" id="RHEA-COMP:16308"/>
        <dbReference type="ChEBI" id="CHEBI:15378"/>
        <dbReference type="ChEBI" id="CHEBI:17509"/>
        <dbReference type="ChEBI" id="CHEBI:59789"/>
        <dbReference type="ChEBI" id="CHEBI:74890"/>
        <dbReference type="ChEBI" id="CHEBI:146234"/>
    </reaction>
</comment>
<comment type="caution">
    <text evidence="6">Lacks conserved residue(s) required for the propagation of feature annotation.</text>
</comment>
<evidence type="ECO:0000256" key="4">
    <source>
        <dbReference type="ARBA" id="ARBA00022679"/>
    </source>
</evidence>
<comment type="function">
    <text evidence="6">Aminocarboxypropyltransferase that catalyzes the aminocarboxypropyl transfer on pseudouridine at position 1248 (Psi1248) in 18S rRNA. It constitutes the last step in biosynthesis of the hypermodified N1-methyl-N3-(3-amino-3-carboxypropyl) pseudouridine (m1acp3-Psi) conserved in eukaryotic 18S rRNA.</text>
</comment>
<dbReference type="GO" id="GO:0005737">
    <property type="term" value="C:cytoplasm"/>
    <property type="evidence" value="ECO:0007669"/>
    <property type="project" value="UniProtKB-SubCell"/>
</dbReference>
<feature type="domain" description="16S/18S rRNA aminocarboxypropyltransferase Tsr3 C-terminal" evidence="8">
    <location>
        <begin position="93"/>
        <end position="219"/>
    </location>
</feature>
<dbReference type="Ensembl" id="ENSPMAT00000001090.1">
    <property type="protein sequence ID" value="ENSPMAP00000001086.1"/>
    <property type="gene ID" value="ENSPMAG00000000975.1"/>
</dbReference>
<name>S4R7A6_PETMA</name>
<keyword evidence="3 6" id="KW-0698">rRNA processing</keyword>
<dbReference type="InterPro" id="IPR022968">
    <property type="entry name" value="Tsr3-like"/>
</dbReference>
<comment type="similarity">
    <text evidence="6">Belongs to the TDD superfamily. TSR3 family.</text>
</comment>
<dbReference type="Pfam" id="PF04034">
    <property type="entry name" value="Ribo_biogen_C"/>
    <property type="match status" value="1"/>
</dbReference>
<feature type="binding site" evidence="6">
    <location>
        <position position="119"/>
    </location>
    <ligand>
        <name>S-adenosyl-L-methionine</name>
        <dbReference type="ChEBI" id="CHEBI:59789"/>
    </ligand>
</feature>
<dbReference type="Pfam" id="PF04068">
    <property type="entry name" value="Fer4_RLI"/>
    <property type="match status" value="1"/>
</dbReference>